<protein>
    <submittedName>
        <fullName evidence="1">Uncharacterized protein</fullName>
    </submittedName>
</protein>
<organism evidence="1">
    <name type="scientific">uncultured Arthrobacter sp</name>
    <dbReference type="NCBI Taxonomy" id="114050"/>
    <lineage>
        <taxon>Bacteria</taxon>
        <taxon>Bacillati</taxon>
        <taxon>Actinomycetota</taxon>
        <taxon>Actinomycetes</taxon>
        <taxon>Micrococcales</taxon>
        <taxon>Micrococcaceae</taxon>
        <taxon>Arthrobacter</taxon>
        <taxon>environmental samples</taxon>
    </lineage>
</organism>
<accession>A0A6J4I7A1</accession>
<name>A0A6J4I7A1_9MICC</name>
<reference evidence="1" key="1">
    <citation type="submission" date="2020-02" db="EMBL/GenBank/DDBJ databases">
        <authorList>
            <person name="Meier V. D."/>
        </authorList>
    </citation>
    <scope>NUCLEOTIDE SEQUENCE</scope>
    <source>
        <strain evidence="1">AVDCRST_MAG83</strain>
    </source>
</reference>
<proteinExistence type="predicted"/>
<sequence>MNRTTPETRDAACNEYLAGAEIADLAARYYVARSTVHGWLSAAGILRRRGVVEDEDAYAGGWVQDGWIRRPIEPERRSA</sequence>
<dbReference type="AlphaFoldDB" id="A0A6J4I7A1"/>
<gene>
    <name evidence="1" type="ORF">AVDCRST_MAG83-1696</name>
</gene>
<dbReference type="EMBL" id="CADCTE010000099">
    <property type="protein sequence ID" value="CAA9242214.1"/>
    <property type="molecule type" value="Genomic_DNA"/>
</dbReference>
<dbReference type="RefSeq" id="WP_294567574.1">
    <property type="nucleotide sequence ID" value="NZ_CADCTE010000099.1"/>
</dbReference>
<evidence type="ECO:0000313" key="1">
    <source>
        <dbReference type="EMBL" id="CAA9242214.1"/>
    </source>
</evidence>